<feature type="domain" description="Exocyst complex subunit Exo70 C-terminal" evidence="4">
    <location>
        <begin position="1"/>
        <end position="62"/>
    </location>
</feature>
<organism evidence="5 6">
    <name type="scientific">Trifolium medium</name>
    <dbReference type="NCBI Taxonomy" id="97028"/>
    <lineage>
        <taxon>Eukaryota</taxon>
        <taxon>Viridiplantae</taxon>
        <taxon>Streptophyta</taxon>
        <taxon>Embryophyta</taxon>
        <taxon>Tracheophyta</taxon>
        <taxon>Spermatophyta</taxon>
        <taxon>Magnoliopsida</taxon>
        <taxon>eudicotyledons</taxon>
        <taxon>Gunneridae</taxon>
        <taxon>Pentapetalae</taxon>
        <taxon>rosids</taxon>
        <taxon>fabids</taxon>
        <taxon>Fabales</taxon>
        <taxon>Fabaceae</taxon>
        <taxon>Papilionoideae</taxon>
        <taxon>50 kb inversion clade</taxon>
        <taxon>NPAAA clade</taxon>
        <taxon>Hologalegina</taxon>
        <taxon>IRL clade</taxon>
        <taxon>Trifolieae</taxon>
        <taxon>Trifolium</taxon>
    </lineage>
</organism>
<dbReference type="InterPro" id="IPR046364">
    <property type="entry name" value="Exo70_C"/>
</dbReference>
<dbReference type="AlphaFoldDB" id="A0A392RUC8"/>
<dbReference type="Pfam" id="PF03081">
    <property type="entry name" value="Exo70_C"/>
    <property type="match status" value="1"/>
</dbReference>
<dbReference type="GO" id="GO:0000145">
    <property type="term" value="C:exocyst"/>
    <property type="evidence" value="ECO:0007669"/>
    <property type="project" value="InterPro"/>
</dbReference>
<dbReference type="PANTHER" id="PTHR12542:SF96">
    <property type="entry name" value="EXOCYST COMPLEX COMPONENT EXO70B1"/>
    <property type="match status" value="1"/>
</dbReference>
<keyword evidence="6" id="KW-1185">Reference proteome</keyword>
<protein>
    <recommendedName>
        <fullName evidence="3">Exocyst subunit Exo70 family protein</fullName>
    </recommendedName>
</protein>
<evidence type="ECO:0000259" key="4">
    <source>
        <dbReference type="Pfam" id="PF03081"/>
    </source>
</evidence>
<dbReference type="PANTHER" id="PTHR12542">
    <property type="entry name" value="EXOCYST COMPLEX PROTEIN EXO70"/>
    <property type="match status" value="1"/>
</dbReference>
<sequence>RVQSSWSVIDEQLREEIRISTKKTLLPAYGNFIGRFQSVPELGKHAEKYIKYETEDIEARINGLFQGSS</sequence>
<dbReference type="SUPFAM" id="SSF74788">
    <property type="entry name" value="Cullin repeat-like"/>
    <property type="match status" value="1"/>
</dbReference>
<comment type="caution">
    <text evidence="5">The sequence shown here is derived from an EMBL/GenBank/DDBJ whole genome shotgun (WGS) entry which is preliminary data.</text>
</comment>
<dbReference type="GO" id="GO:0006887">
    <property type="term" value="P:exocytosis"/>
    <property type="evidence" value="ECO:0007669"/>
    <property type="project" value="UniProtKB-KW"/>
</dbReference>
<accession>A0A392RUC8</accession>
<name>A0A392RUC8_9FABA</name>
<dbReference type="Proteomes" id="UP000265520">
    <property type="component" value="Unassembled WGS sequence"/>
</dbReference>
<dbReference type="EMBL" id="LXQA010274191">
    <property type="protein sequence ID" value="MCI39969.1"/>
    <property type="molecule type" value="Genomic_DNA"/>
</dbReference>
<keyword evidence="2 3" id="KW-0813">Transport</keyword>
<comment type="function">
    <text evidence="3">Component of the exocyst complex.</text>
</comment>
<reference evidence="5 6" key="1">
    <citation type="journal article" date="2018" name="Front. Plant Sci.">
        <title>Red Clover (Trifolium pratense) and Zigzag Clover (T. medium) - A Picture of Genomic Similarities and Differences.</title>
        <authorList>
            <person name="Dluhosova J."/>
            <person name="Istvanek J."/>
            <person name="Nedelnik J."/>
            <person name="Repkova J."/>
        </authorList>
    </citation>
    <scope>NUCLEOTIDE SEQUENCE [LARGE SCALE GENOMIC DNA]</scope>
    <source>
        <strain evidence="6">cv. 10/8</strain>
        <tissue evidence="5">Leaf</tissue>
    </source>
</reference>
<keyword evidence="3" id="KW-0268">Exocytosis</keyword>
<dbReference type="InterPro" id="IPR004140">
    <property type="entry name" value="Exo70"/>
</dbReference>
<evidence type="ECO:0000256" key="1">
    <source>
        <dbReference type="ARBA" id="ARBA00006756"/>
    </source>
</evidence>
<evidence type="ECO:0000313" key="6">
    <source>
        <dbReference type="Proteomes" id="UP000265520"/>
    </source>
</evidence>
<dbReference type="Gene3D" id="1.20.1280.170">
    <property type="entry name" value="Exocyst complex component Exo70"/>
    <property type="match status" value="1"/>
</dbReference>
<feature type="non-terminal residue" evidence="5">
    <location>
        <position position="1"/>
    </location>
</feature>
<dbReference type="InterPro" id="IPR016159">
    <property type="entry name" value="Cullin_repeat-like_dom_sf"/>
</dbReference>
<evidence type="ECO:0000313" key="5">
    <source>
        <dbReference type="EMBL" id="MCI39969.1"/>
    </source>
</evidence>
<dbReference type="GO" id="GO:0015031">
    <property type="term" value="P:protein transport"/>
    <property type="evidence" value="ECO:0007669"/>
    <property type="project" value="UniProtKB-KW"/>
</dbReference>
<comment type="similarity">
    <text evidence="1 3">Belongs to the EXO70 family.</text>
</comment>
<keyword evidence="3" id="KW-0653">Protein transport</keyword>
<evidence type="ECO:0000256" key="3">
    <source>
        <dbReference type="RuleBase" id="RU365026"/>
    </source>
</evidence>
<proteinExistence type="inferred from homology"/>
<dbReference type="GO" id="GO:0005546">
    <property type="term" value="F:phosphatidylinositol-4,5-bisphosphate binding"/>
    <property type="evidence" value="ECO:0007669"/>
    <property type="project" value="InterPro"/>
</dbReference>
<evidence type="ECO:0000256" key="2">
    <source>
        <dbReference type="ARBA" id="ARBA00022448"/>
    </source>
</evidence>